<keyword evidence="8" id="KW-1185">Reference proteome</keyword>
<gene>
    <name evidence="7" type="ORF">ACFFVB_17090</name>
</gene>
<feature type="domain" description="Glycoside hydrolase family 31 N-terminal" evidence="5">
    <location>
        <begin position="49"/>
        <end position="203"/>
    </location>
</feature>
<evidence type="ECO:0000313" key="8">
    <source>
        <dbReference type="Proteomes" id="UP001589605"/>
    </source>
</evidence>
<dbReference type="SUPFAM" id="SSF51011">
    <property type="entry name" value="Glycosyl hydrolase domain"/>
    <property type="match status" value="1"/>
</dbReference>
<sequence>MKKRAILILLFIVSSMYSFEGYSQDQQEGPFTKQENRLIWENEGQLFWIDAFGENALRFRSSKSLRITDEDWNLLPQPKAQLEITISPKKATVINGDIRAEIESRNGRVTYYNKEDEILLKEATHPHHLHFARQFESKGSDHFELKVTFDADADEHLYGMGQYTNDRLDLKGTVLELAQKNTQISIPFLLSTKGYGFIWNNPAIGRAELSMTHTSFYAEYAKQIDYVIFPGDTPADLVEHYADLTGKSPKMPEYGTGFWQSKLRYHSQEELLNVAREYKKRNLPISVIVADFYHWPVTGDWKFNSELWPDPKAMVEELRSLDIELMVSVWPTLAEKSENYKYFTEHNFTIRPELGNNLFLKANDDLTFVDVTYPKARKAMWSKLKENYFDMGIRMFWMDEAEPEIEPLEYKNIRYYRGNGLEVSNIYPYNFAQAIYEGQQEGGQKEVINLIRSGWIGSQKFGTLLWSGDISGDFPTLRKQVKAGLNIGLAGIPWWNTDIGGFYGSSTSEDYKELLIRWFQFGAFSPVMRMHGVISPTVKLEGQITNSGSPNEVWSFGDKPYEIMSRYLIIREKLRPYIQKHMDIASEKGTPLMRPLFYDFPNDDATYTIDDEYMFGPDILVAPVLEAKAKSRSIYLPEGSKWKDVHSGKTYKGGQTITYKVSIEDIPLFTRNGYTLKLK</sequence>
<dbReference type="Pfam" id="PF01055">
    <property type="entry name" value="Glyco_hydro_31_2nd"/>
    <property type="match status" value="1"/>
</dbReference>
<dbReference type="EMBL" id="JBHMEZ010000032">
    <property type="protein sequence ID" value="MFB9054809.1"/>
    <property type="molecule type" value="Genomic_DNA"/>
</dbReference>
<dbReference type="Proteomes" id="UP001589605">
    <property type="component" value="Unassembled WGS sequence"/>
</dbReference>
<feature type="signal peptide" evidence="3">
    <location>
        <begin position="1"/>
        <end position="20"/>
    </location>
</feature>
<dbReference type="InterPro" id="IPR011013">
    <property type="entry name" value="Gal_mutarotase_sf_dom"/>
</dbReference>
<feature type="domain" description="Glycosyl hydrolase family 31 C-terminal" evidence="6">
    <location>
        <begin position="589"/>
        <end position="674"/>
    </location>
</feature>
<dbReference type="InterPro" id="IPR013780">
    <property type="entry name" value="Glyco_hydro_b"/>
</dbReference>
<accession>A0ABV5F603</accession>
<evidence type="ECO:0000259" key="6">
    <source>
        <dbReference type="Pfam" id="PF21365"/>
    </source>
</evidence>
<dbReference type="InterPro" id="IPR017853">
    <property type="entry name" value="GH"/>
</dbReference>
<evidence type="ECO:0000256" key="3">
    <source>
        <dbReference type="SAM" id="SignalP"/>
    </source>
</evidence>
<name>A0ABV5F603_9FLAO</name>
<organism evidence="7 8">
    <name type="scientific">Formosa undariae</name>
    <dbReference type="NCBI Taxonomy" id="1325436"/>
    <lineage>
        <taxon>Bacteria</taxon>
        <taxon>Pseudomonadati</taxon>
        <taxon>Bacteroidota</taxon>
        <taxon>Flavobacteriia</taxon>
        <taxon>Flavobacteriales</taxon>
        <taxon>Flavobacteriaceae</taxon>
        <taxon>Formosa</taxon>
    </lineage>
</organism>
<keyword evidence="2" id="KW-0326">Glycosidase</keyword>
<evidence type="ECO:0000259" key="5">
    <source>
        <dbReference type="Pfam" id="PF13802"/>
    </source>
</evidence>
<dbReference type="SUPFAM" id="SSF74650">
    <property type="entry name" value="Galactose mutarotase-like"/>
    <property type="match status" value="1"/>
</dbReference>
<dbReference type="InterPro" id="IPR000322">
    <property type="entry name" value="Glyco_hydro_31_TIM"/>
</dbReference>
<comment type="caution">
    <text evidence="7">The sequence shown here is derived from an EMBL/GenBank/DDBJ whole genome shotgun (WGS) entry which is preliminary data.</text>
</comment>
<dbReference type="CDD" id="cd06591">
    <property type="entry name" value="GH31_xylosidase_XylS"/>
    <property type="match status" value="1"/>
</dbReference>
<feature type="chain" id="PRO_5045061004" evidence="3">
    <location>
        <begin position="21"/>
        <end position="679"/>
    </location>
</feature>
<dbReference type="SUPFAM" id="SSF51445">
    <property type="entry name" value="(Trans)glycosidases"/>
    <property type="match status" value="1"/>
</dbReference>
<reference evidence="7 8" key="1">
    <citation type="submission" date="2024-09" db="EMBL/GenBank/DDBJ databases">
        <authorList>
            <person name="Sun Q."/>
            <person name="Mori K."/>
        </authorList>
    </citation>
    <scope>NUCLEOTIDE SEQUENCE [LARGE SCALE GENOMIC DNA]</scope>
    <source>
        <strain evidence="7 8">CECT 8286</strain>
    </source>
</reference>
<comment type="similarity">
    <text evidence="1 2">Belongs to the glycosyl hydrolase 31 family.</text>
</comment>
<keyword evidence="2" id="KW-0378">Hydrolase</keyword>
<dbReference type="Gene3D" id="2.60.40.1760">
    <property type="entry name" value="glycosyl hydrolase (family 31)"/>
    <property type="match status" value="1"/>
</dbReference>
<dbReference type="PANTHER" id="PTHR43863:SF2">
    <property type="entry name" value="MALTASE-GLUCOAMYLASE"/>
    <property type="match status" value="1"/>
</dbReference>
<dbReference type="PANTHER" id="PTHR43863">
    <property type="entry name" value="HYDROLASE, PUTATIVE (AFU_ORTHOLOGUE AFUA_1G03140)-RELATED"/>
    <property type="match status" value="1"/>
</dbReference>
<evidence type="ECO:0000259" key="4">
    <source>
        <dbReference type="Pfam" id="PF01055"/>
    </source>
</evidence>
<dbReference type="Pfam" id="PF21365">
    <property type="entry name" value="Glyco_hydro_31_3rd"/>
    <property type="match status" value="1"/>
</dbReference>
<evidence type="ECO:0000256" key="2">
    <source>
        <dbReference type="RuleBase" id="RU361185"/>
    </source>
</evidence>
<dbReference type="Gene3D" id="3.20.20.80">
    <property type="entry name" value="Glycosidases"/>
    <property type="match status" value="1"/>
</dbReference>
<dbReference type="Pfam" id="PF13802">
    <property type="entry name" value="Gal_mutarotas_2"/>
    <property type="match status" value="1"/>
</dbReference>
<dbReference type="InterPro" id="IPR048395">
    <property type="entry name" value="Glyco_hydro_31_C"/>
</dbReference>
<feature type="domain" description="Glycoside hydrolase family 31 TIM barrel" evidence="4">
    <location>
        <begin position="249"/>
        <end position="578"/>
    </location>
</feature>
<evidence type="ECO:0000313" key="7">
    <source>
        <dbReference type="EMBL" id="MFB9054809.1"/>
    </source>
</evidence>
<keyword evidence="3" id="KW-0732">Signal</keyword>
<proteinExistence type="inferred from homology"/>
<dbReference type="CDD" id="cd14752">
    <property type="entry name" value="GH31_N"/>
    <property type="match status" value="1"/>
</dbReference>
<dbReference type="Gene3D" id="2.60.40.1180">
    <property type="entry name" value="Golgi alpha-mannosidase II"/>
    <property type="match status" value="1"/>
</dbReference>
<protein>
    <submittedName>
        <fullName evidence="7">TIM-barrel domain-containing protein</fullName>
    </submittedName>
</protein>
<dbReference type="RefSeq" id="WP_382384447.1">
    <property type="nucleotide sequence ID" value="NZ_JBHMEZ010000032.1"/>
</dbReference>
<dbReference type="InterPro" id="IPR025887">
    <property type="entry name" value="Glyco_hydro_31_N_dom"/>
</dbReference>
<evidence type="ECO:0000256" key="1">
    <source>
        <dbReference type="ARBA" id="ARBA00007806"/>
    </source>
</evidence>
<dbReference type="InterPro" id="IPR051816">
    <property type="entry name" value="Glycosyl_Hydrolase_31"/>
</dbReference>